<dbReference type="InterPro" id="IPR046335">
    <property type="entry name" value="LacI/GalR-like_sensor"/>
</dbReference>
<dbReference type="AlphaFoldDB" id="A0A3D9KH64"/>
<evidence type="ECO:0000256" key="1">
    <source>
        <dbReference type="ARBA" id="ARBA00023015"/>
    </source>
</evidence>
<evidence type="ECO:0000313" key="6">
    <source>
        <dbReference type="Proteomes" id="UP000256977"/>
    </source>
</evidence>
<dbReference type="EMBL" id="QRDZ01000004">
    <property type="protein sequence ID" value="RED85487.1"/>
    <property type="molecule type" value="Genomic_DNA"/>
</dbReference>
<dbReference type="InterPro" id="IPR028082">
    <property type="entry name" value="Peripla_BP_I"/>
</dbReference>
<dbReference type="PANTHER" id="PTHR30146">
    <property type="entry name" value="LACI-RELATED TRANSCRIPTIONAL REPRESSOR"/>
    <property type="match status" value="1"/>
</dbReference>
<dbReference type="InterPro" id="IPR010982">
    <property type="entry name" value="Lambda_DNA-bd_dom_sf"/>
</dbReference>
<dbReference type="Proteomes" id="UP000256977">
    <property type="component" value="Unassembled WGS sequence"/>
</dbReference>
<dbReference type="Pfam" id="PF00356">
    <property type="entry name" value="LacI"/>
    <property type="match status" value="1"/>
</dbReference>
<accession>A0A3D9KH64</accession>
<dbReference type="SUPFAM" id="SSF47413">
    <property type="entry name" value="lambda repressor-like DNA-binding domains"/>
    <property type="match status" value="1"/>
</dbReference>
<gene>
    <name evidence="5" type="ORF">DFP98_104192</name>
</gene>
<dbReference type="PROSITE" id="PS50932">
    <property type="entry name" value="HTH_LACI_2"/>
    <property type="match status" value="1"/>
</dbReference>
<evidence type="ECO:0000313" key="5">
    <source>
        <dbReference type="EMBL" id="RED85487.1"/>
    </source>
</evidence>
<feature type="domain" description="HTH lacI-type" evidence="4">
    <location>
        <begin position="1"/>
        <end position="55"/>
    </location>
</feature>
<keyword evidence="2" id="KW-0238">DNA-binding</keyword>
<dbReference type="PROSITE" id="PS00356">
    <property type="entry name" value="HTH_LACI_1"/>
    <property type="match status" value="1"/>
</dbReference>
<dbReference type="SMART" id="SM00354">
    <property type="entry name" value="HTH_LACI"/>
    <property type="match status" value="1"/>
</dbReference>
<evidence type="ECO:0000259" key="4">
    <source>
        <dbReference type="PROSITE" id="PS50932"/>
    </source>
</evidence>
<keyword evidence="6" id="KW-1185">Reference proteome</keyword>
<evidence type="ECO:0000256" key="2">
    <source>
        <dbReference type="ARBA" id="ARBA00023125"/>
    </source>
</evidence>
<dbReference type="GO" id="GO:0003700">
    <property type="term" value="F:DNA-binding transcription factor activity"/>
    <property type="evidence" value="ECO:0007669"/>
    <property type="project" value="TreeGrafter"/>
</dbReference>
<evidence type="ECO:0000256" key="3">
    <source>
        <dbReference type="ARBA" id="ARBA00023163"/>
    </source>
</evidence>
<dbReference type="PANTHER" id="PTHR30146:SF24">
    <property type="entry name" value="XYLOSE OPERON REGULATORY PROTEIN"/>
    <property type="match status" value="1"/>
</dbReference>
<comment type="caution">
    <text evidence="5">The sequence shown here is derived from an EMBL/GenBank/DDBJ whole genome shotgun (WGS) entry which is preliminary data.</text>
</comment>
<dbReference type="CDD" id="cd01392">
    <property type="entry name" value="HTH_LacI"/>
    <property type="match status" value="1"/>
</dbReference>
<dbReference type="GO" id="GO:0000976">
    <property type="term" value="F:transcription cis-regulatory region binding"/>
    <property type="evidence" value="ECO:0007669"/>
    <property type="project" value="TreeGrafter"/>
</dbReference>
<dbReference type="Gene3D" id="1.10.260.40">
    <property type="entry name" value="lambda repressor-like DNA-binding domains"/>
    <property type="match status" value="1"/>
</dbReference>
<dbReference type="InterPro" id="IPR000843">
    <property type="entry name" value="HTH_LacI"/>
</dbReference>
<reference evidence="5 6" key="1">
    <citation type="submission" date="2018-07" db="EMBL/GenBank/DDBJ databases">
        <title>Genomic Encyclopedia of Type Strains, Phase III (KMG-III): the genomes of soil and plant-associated and newly described type strains.</title>
        <authorList>
            <person name="Whitman W."/>
        </authorList>
    </citation>
    <scope>NUCLEOTIDE SEQUENCE [LARGE SCALE GENOMIC DNA]</scope>
    <source>
        <strain evidence="5 6">CECT 7287</strain>
    </source>
</reference>
<keyword evidence="1" id="KW-0805">Transcription regulation</keyword>
<protein>
    <submittedName>
        <fullName evidence="5">LacI family transcriptional regulator</fullName>
    </submittedName>
</protein>
<dbReference type="CDD" id="cd06267">
    <property type="entry name" value="PBP1_LacI_sugar_binding-like"/>
    <property type="match status" value="1"/>
</dbReference>
<organism evidence="5 6">
    <name type="scientific">Cohnella phaseoli</name>
    <dbReference type="NCBI Taxonomy" id="456490"/>
    <lineage>
        <taxon>Bacteria</taxon>
        <taxon>Bacillati</taxon>
        <taxon>Bacillota</taxon>
        <taxon>Bacilli</taxon>
        <taxon>Bacillales</taxon>
        <taxon>Paenibacillaceae</taxon>
        <taxon>Cohnella</taxon>
    </lineage>
</organism>
<proteinExistence type="predicted"/>
<dbReference type="Gene3D" id="3.40.50.2300">
    <property type="match status" value="2"/>
</dbReference>
<name>A0A3D9KH64_9BACL</name>
<dbReference type="RefSeq" id="WP_181917538.1">
    <property type="nucleotide sequence ID" value="NZ_QRDZ01000004.1"/>
</dbReference>
<keyword evidence="3" id="KW-0804">Transcription</keyword>
<dbReference type="Pfam" id="PF13377">
    <property type="entry name" value="Peripla_BP_3"/>
    <property type="match status" value="1"/>
</dbReference>
<sequence>MSIHEIAKRAGVSIATVSNALNNKKKVSHKTRERIMRLAEELNYVPNSLAQGLLAKKTNIVGLIVPDLSVPYTLSIIRHLEFYARENSLFILLGHTDGQFDTLWSIVDNFINKNVDAIILATGLEGAQEESMAKVIARIQKFNVPMVIMSPLRSLHQHRTNYVIPDLEEGSLQITRYLMEQNLRSVVYFGGNPSEYLTEVRHLGFTKALEGSRHPVSPDMFYYCGYTFQNGYQAIVRYLDEGQELPQAIVAINDMVAFGILRGLRERGIRVPEDVSLVGYDDIELQVLDFLPLTTVQIPVDEMCKLCIDGIMKCREGNNLTFQYSLKPNIVIRDSVKTRS</sequence>
<dbReference type="SUPFAM" id="SSF53822">
    <property type="entry name" value="Periplasmic binding protein-like I"/>
    <property type="match status" value="1"/>
</dbReference>